<evidence type="ECO:0000256" key="9">
    <source>
        <dbReference type="ARBA" id="ARBA00022842"/>
    </source>
</evidence>
<evidence type="ECO:0000256" key="6">
    <source>
        <dbReference type="ARBA" id="ARBA00022806"/>
    </source>
</evidence>
<evidence type="ECO:0000256" key="16">
    <source>
        <dbReference type="PROSITE-ProRule" id="PRU00560"/>
    </source>
</evidence>
<comment type="subunit">
    <text evidence="15">Heterotrimer of RecB, RecC and RecD. All subunits contribute to DNA-binding. Interacts with RecA.</text>
</comment>
<keyword evidence="3 15" id="KW-0547">Nucleotide-binding</keyword>
<evidence type="ECO:0000256" key="3">
    <source>
        <dbReference type="ARBA" id="ARBA00022741"/>
    </source>
</evidence>
<dbReference type="PANTHER" id="PTHR11070">
    <property type="entry name" value="UVRD / RECB / PCRA DNA HELICASE FAMILY MEMBER"/>
    <property type="match status" value="1"/>
</dbReference>
<reference evidence="19 20" key="1">
    <citation type="submission" date="2016-10" db="EMBL/GenBank/DDBJ databases">
        <authorList>
            <person name="de Groot N.N."/>
        </authorList>
    </citation>
    <scope>NUCLEOTIDE SEQUENCE [LARGE SCALE GENOMIC DNA]</scope>
    <source>
        <strain evidence="19 20">DSM 6059</strain>
    </source>
</reference>
<sequence length="1247" mass="140248">MTMQELNPITMPLDSHNLIEASAGTGKTYTITALYLRYLLGLQGNSVKSPPLSIEQILVVTFTEAATSEIKDRVRKRLIVARDALLGEECDDEAINEIIAPMNEEEKKQAFVLLDAGAKSMDDAAIFTIHGFCQRMLKQHAFESGVAFNLEFVLDQTELLNEALKDFWRGFVYPLSIDKTQDVLELFPVPESLYRKVYSILSKQEANIVPQYQLEQLWQLKAQFITELAEFKQAFLSSSFTAELLASGIKKTNIAVKETSLNALYDFCISDDTKLIIGSKKQGFDIWTQERLSDAKIYKKGANIFEHALLSLFSKLADLEQKIKLGLPIAITTKAADWIKQALSFKKQEQGIISPDDLLIYLHRALISDSGSALAKKIATGYPVAMIDEFQDTDQIQYGIFNAIYAQTGDLNQDKSSGPALTMIGDPKQAIYGFRGADIFTYIDAKHSVDESRQFTLKKNFRSATSIVDNINNLFSNNINSFIYNKDIPFVKVAAQGKSSDKSLIIDSSDDFSSFEFCIFKSDEKVTSKANGQAALASIFADKISHLLDLAAQGKAKIGDKAVQAADISVLVRDRREAHAIKSALSQRNIASVYLARDSIFSAQLSEHLLNFLTALHGGYDEALYRGVLAGPLFGLNYQQIFDLTQNKAHQEHNRESGSKSWQDYLELFSVLLETWQQKGAMAMLELLLKTNNLAGLWQALGYPVERWLTDFRHLSELLQHKQMELEGNMRLIRWFSEKIAQHDTDSTQLRLESDATLVKIVTMHASKGLEYPLVYIPFAASYRAASEAVFHNDKNELVYDLENGEDNLIAAEKERLAEDLRLLYVALTRAVHYCCLGLYNLAEGKSRSKSGIQHTALGYLLFANEQIATANDWHQALELFVHKNTDMNIHFIELDTQNKGVGVGVKGVGVNKIDEDALNQNKSEINQSVKLFKGQIERDWRITSFSGLTFNQSHHTQNIIEDDITPGFEDESHELDWHSIEVEPELDVFSFPKGAKPGSCLHGILEEINFQSPHDNEEGSDKNLDSVVTEQLTKYGIDDEKWHVVTVNWIEQVLSCSLAQNDATQNLSLSSLALQNCLIEMEFYLPLGNLTAQGVNKALLAVSGQEYHPISFGDIQGMLKGFIDLIFEYNGQYFILDYKSNHLGESSDDYNDENMQQVMASHHYHLQYLLYSVALHRLLKQRIPDYNIKTHLGGVYYVFLRGMPSGKGIFYKQIETDIILALDAMFTLKDQQFDFDLAEMGGSVSC</sequence>
<evidence type="ECO:0000256" key="14">
    <source>
        <dbReference type="ARBA" id="ARBA00048988"/>
    </source>
</evidence>
<feature type="binding site" evidence="15">
    <location>
        <position position="1138"/>
    </location>
    <ligand>
        <name>Mg(2+)</name>
        <dbReference type="ChEBI" id="CHEBI:18420"/>
    </ligand>
</feature>
<keyword evidence="11 15" id="KW-0234">DNA repair</keyword>
<dbReference type="GO" id="GO:0005829">
    <property type="term" value="C:cytosol"/>
    <property type="evidence" value="ECO:0007669"/>
    <property type="project" value="TreeGrafter"/>
</dbReference>
<dbReference type="GO" id="GO:0000724">
    <property type="term" value="P:double-strand break repair via homologous recombination"/>
    <property type="evidence" value="ECO:0007669"/>
    <property type="project" value="UniProtKB-UniRule"/>
</dbReference>
<keyword evidence="2 15" id="KW-0479">Metal-binding</keyword>
<feature type="region of interest" description="Nuclease activity, interacts with RecD and RecA" evidence="15">
    <location>
        <begin position="940"/>
        <end position="1247"/>
    </location>
</feature>
<dbReference type="InterPro" id="IPR000212">
    <property type="entry name" value="DNA_helicase_UvrD/REP"/>
</dbReference>
<dbReference type="InterPro" id="IPR011604">
    <property type="entry name" value="PDDEXK-like_dom_sf"/>
</dbReference>
<gene>
    <name evidence="15" type="primary">recB</name>
    <name evidence="19" type="ORF">SAMN02745724_03595</name>
</gene>
<dbReference type="STRING" id="1123010.SAMN02745724_03595"/>
<dbReference type="GO" id="GO:0008854">
    <property type="term" value="F:exodeoxyribonuclease V activity"/>
    <property type="evidence" value="ECO:0007669"/>
    <property type="project" value="UniProtKB-EC"/>
</dbReference>
<feature type="domain" description="UvrD-like helicase C-terminal" evidence="18">
    <location>
        <begin position="495"/>
        <end position="769"/>
    </location>
</feature>
<keyword evidence="1 15" id="KW-0540">Nuclease</keyword>
<dbReference type="InterPro" id="IPR038726">
    <property type="entry name" value="PDDEXK_AddAB-type"/>
</dbReference>
<organism evidence="19 20">
    <name type="scientific">Pseudoalteromonas denitrificans DSM 6059</name>
    <dbReference type="NCBI Taxonomy" id="1123010"/>
    <lineage>
        <taxon>Bacteria</taxon>
        <taxon>Pseudomonadati</taxon>
        <taxon>Pseudomonadota</taxon>
        <taxon>Gammaproteobacteria</taxon>
        <taxon>Alteromonadales</taxon>
        <taxon>Pseudoalteromonadaceae</taxon>
        <taxon>Pseudoalteromonas</taxon>
    </lineage>
</organism>
<keyword evidence="5 15" id="KW-0378">Hydrolase</keyword>
<keyword evidence="10 15" id="KW-0238">DNA-binding</keyword>
<dbReference type="InterPro" id="IPR011335">
    <property type="entry name" value="Restrct_endonuc-II-like"/>
</dbReference>
<comment type="similarity">
    <text evidence="15">Belongs to the helicase family. UvrD subfamily.</text>
</comment>
<evidence type="ECO:0000256" key="1">
    <source>
        <dbReference type="ARBA" id="ARBA00022722"/>
    </source>
</evidence>
<comment type="domain">
    <text evidence="15">The C-terminal domain has nuclease activity and interacts with RecD. It interacts with RecA, facilitating its loading onto ssDNA.</text>
</comment>
<comment type="cofactor">
    <cofactor evidence="15">
        <name>Mg(2+)</name>
        <dbReference type="ChEBI" id="CHEBI:18420"/>
    </cofactor>
    <text evidence="15">Binds 1 Mg(2+) ion per subunit.</text>
</comment>
<evidence type="ECO:0000256" key="10">
    <source>
        <dbReference type="ARBA" id="ARBA00023125"/>
    </source>
</evidence>
<evidence type="ECO:0000256" key="2">
    <source>
        <dbReference type="ARBA" id="ARBA00022723"/>
    </source>
</evidence>
<proteinExistence type="inferred from homology"/>
<dbReference type="HAMAP" id="MF_01485">
    <property type="entry name" value="RecB"/>
    <property type="match status" value="1"/>
</dbReference>
<evidence type="ECO:0000256" key="15">
    <source>
        <dbReference type="HAMAP-Rule" id="MF_01485"/>
    </source>
</evidence>
<dbReference type="EC" id="3.1.11.5" evidence="15"/>
<dbReference type="SUPFAM" id="SSF52980">
    <property type="entry name" value="Restriction endonuclease-like"/>
    <property type="match status" value="1"/>
</dbReference>
<comment type="function">
    <text evidence="15">A helicase/nuclease that prepares dsDNA breaks (DSB) for recombinational DNA repair. Binds to DSBs and unwinds DNA via a highly rapid and processive ATP-dependent bidirectional helicase activity. Unwinds dsDNA until it encounters a Chi (crossover hotspot instigator) sequence from the 3' direction. Cuts ssDNA a few nucleotides 3' to the Chi site. The properties and activities of the enzyme are changed at Chi. The Chi-altered holoenzyme produces a long 3'-ssDNA overhang and facilitates RecA-binding to the ssDNA for homologous DNA recombination and repair. Holoenzyme degrades any linearized DNA that is unable to undergo homologous recombination. In the holoenzyme this subunit contributes ATPase, 3'-5' helicase, exonuclease activity and loads RecA onto ssDNA.</text>
</comment>
<dbReference type="GO" id="GO:0009338">
    <property type="term" value="C:exodeoxyribonuclease V complex"/>
    <property type="evidence" value="ECO:0007669"/>
    <property type="project" value="TreeGrafter"/>
</dbReference>
<keyword evidence="9 15" id="KW-0460">Magnesium</keyword>
<dbReference type="InterPro" id="IPR014017">
    <property type="entry name" value="DNA_helicase_UvrD-like_C"/>
</dbReference>
<evidence type="ECO:0000256" key="8">
    <source>
        <dbReference type="ARBA" id="ARBA00022840"/>
    </source>
</evidence>
<dbReference type="InterPro" id="IPR027417">
    <property type="entry name" value="P-loop_NTPase"/>
</dbReference>
<feature type="region of interest" description="DNA-binding and helicase activity, interacts with RecC" evidence="15">
    <location>
        <begin position="1"/>
        <end position="897"/>
    </location>
</feature>
<dbReference type="Gene3D" id="3.40.50.300">
    <property type="entry name" value="P-loop containing nucleotide triphosphate hydrolases"/>
    <property type="match status" value="2"/>
</dbReference>
<dbReference type="NCBIfam" id="TIGR00609">
    <property type="entry name" value="recB"/>
    <property type="match status" value="1"/>
</dbReference>
<dbReference type="Pfam" id="PF13361">
    <property type="entry name" value="UvrD_C"/>
    <property type="match status" value="1"/>
</dbReference>
<keyword evidence="4 15" id="KW-0227">DNA damage</keyword>
<comment type="catalytic activity">
    <reaction evidence="13 15">
        <text>Couples ATP hydrolysis with the unwinding of duplex DNA by translocating in the 3'-5' direction.</text>
        <dbReference type="EC" id="5.6.2.4"/>
    </reaction>
</comment>
<dbReference type="GO" id="GO:0043138">
    <property type="term" value="F:3'-5' DNA helicase activity"/>
    <property type="evidence" value="ECO:0007669"/>
    <property type="project" value="UniProtKB-UniRule"/>
</dbReference>
<evidence type="ECO:0000256" key="5">
    <source>
        <dbReference type="ARBA" id="ARBA00022801"/>
    </source>
</evidence>
<dbReference type="GO" id="GO:0005524">
    <property type="term" value="F:ATP binding"/>
    <property type="evidence" value="ECO:0007669"/>
    <property type="project" value="UniProtKB-UniRule"/>
</dbReference>
<dbReference type="Pfam" id="PF00580">
    <property type="entry name" value="UvrD-helicase"/>
    <property type="match status" value="1"/>
</dbReference>
<evidence type="ECO:0000256" key="11">
    <source>
        <dbReference type="ARBA" id="ARBA00023204"/>
    </source>
</evidence>
<keyword evidence="20" id="KW-1185">Reference proteome</keyword>
<feature type="active site" description="For nuclease activity" evidence="15">
    <location>
        <position position="1138"/>
    </location>
</feature>
<dbReference type="GO" id="GO:0016887">
    <property type="term" value="F:ATP hydrolysis activity"/>
    <property type="evidence" value="ECO:0007669"/>
    <property type="project" value="RHEA"/>
</dbReference>
<dbReference type="Gene3D" id="1.10.486.10">
    <property type="entry name" value="PCRA, domain 4"/>
    <property type="match status" value="1"/>
</dbReference>
<keyword evidence="12 15" id="KW-0413">Isomerase</keyword>
<dbReference type="EMBL" id="FOLO01000035">
    <property type="protein sequence ID" value="SFD13469.1"/>
    <property type="molecule type" value="Genomic_DNA"/>
</dbReference>
<dbReference type="GO" id="GO:0000287">
    <property type="term" value="F:magnesium ion binding"/>
    <property type="evidence" value="ECO:0007669"/>
    <property type="project" value="UniProtKB-UniRule"/>
</dbReference>
<dbReference type="Gene3D" id="1.10.3170.10">
    <property type="entry name" value="Recbcd, chain B, domain 2"/>
    <property type="match status" value="1"/>
</dbReference>
<evidence type="ECO:0000256" key="7">
    <source>
        <dbReference type="ARBA" id="ARBA00022839"/>
    </source>
</evidence>
<name>A0A1I1PUC5_9GAMM</name>
<keyword evidence="7 15" id="KW-0269">Exonuclease</keyword>
<dbReference type="Pfam" id="PF12705">
    <property type="entry name" value="PDDEXK_1"/>
    <property type="match status" value="1"/>
</dbReference>
<evidence type="ECO:0000313" key="20">
    <source>
        <dbReference type="Proteomes" id="UP000198862"/>
    </source>
</evidence>
<comment type="catalytic activity">
    <reaction evidence="14 15">
        <text>ATP + H2O = ADP + phosphate + H(+)</text>
        <dbReference type="Rhea" id="RHEA:13065"/>
        <dbReference type="ChEBI" id="CHEBI:15377"/>
        <dbReference type="ChEBI" id="CHEBI:15378"/>
        <dbReference type="ChEBI" id="CHEBI:30616"/>
        <dbReference type="ChEBI" id="CHEBI:43474"/>
        <dbReference type="ChEBI" id="CHEBI:456216"/>
        <dbReference type="EC" id="5.6.2.4"/>
    </reaction>
</comment>
<feature type="domain" description="UvrD-like helicase ATP-binding" evidence="17">
    <location>
        <begin position="1"/>
        <end position="464"/>
    </location>
</feature>
<dbReference type="Proteomes" id="UP000198862">
    <property type="component" value="Unassembled WGS sequence"/>
</dbReference>
<protein>
    <recommendedName>
        <fullName evidence="15">RecBCD enzyme subunit RecB</fullName>
        <ecNumber evidence="15">3.1.11.5</ecNumber>
        <ecNumber evidence="15">5.6.2.4</ecNumber>
    </recommendedName>
    <alternativeName>
        <fullName evidence="15">DNA 3'-5' helicase subunit RecB</fullName>
    </alternativeName>
    <alternativeName>
        <fullName evidence="15">Exonuclease V subunit RecB</fullName>
        <shortName evidence="15">ExoV subunit RecB</shortName>
    </alternativeName>
    <alternativeName>
        <fullName evidence="15">Helicase/nuclease RecBCD subunit RecB</fullName>
    </alternativeName>
</protein>
<accession>A0A1I1PUC5</accession>
<evidence type="ECO:0000256" key="12">
    <source>
        <dbReference type="ARBA" id="ARBA00023235"/>
    </source>
</evidence>
<dbReference type="InterPro" id="IPR004586">
    <property type="entry name" value="RecB"/>
</dbReference>
<feature type="binding site" evidence="15">
    <location>
        <position position="1125"/>
    </location>
    <ligand>
        <name>Mg(2+)</name>
        <dbReference type="ChEBI" id="CHEBI:18420"/>
    </ligand>
</feature>
<evidence type="ECO:0000259" key="18">
    <source>
        <dbReference type="PROSITE" id="PS51217"/>
    </source>
</evidence>
<feature type="binding site" evidence="15">
    <location>
        <position position="1003"/>
    </location>
    <ligand>
        <name>Mg(2+)</name>
        <dbReference type="ChEBI" id="CHEBI:18420"/>
    </ligand>
</feature>
<evidence type="ECO:0000256" key="13">
    <source>
        <dbReference type="ARBA" id="ARBA00034617"/>
    </source>
</evidence>
<dbReference type="AlphaFoldDB" id="A0A1I1PUC5"/>
<dbReference type="PANTHER" id="PTHR11070:SF23">
    <property type="entry name" value="RECBCD ENZYME SUBUNIT RECB"/>
    <property type="match status" value="1"/>
</dbReference>
<dbReference type="InterPro" id="IPR014016">
    <property type="entry name" value="UvrD-like_ATP-bd"/>
</dbReference>
<keyword evidence="8 15" id="KW-0067">ATP-binding</keyword>
<dbReference type="PROSITE" id="PS51198">
    <property type="entry name" value="UVRD_HELICASE_ATP_BIND"/>
    <property type="match status" value="1"/>
</dbReference>
<comment type="catalytic activity">
    <reaction evidence="15">
        <text>Exonucleolytic cleavage (in the presence of ATP) in either 5'- to 3'- or 3'- to 5'-direction to yield 5'-phosphooligonucleotides.</text>
        <dbReference type="EC" id="3.1.11.5"/>
    </reaction>
</comment>
<comment type="domain">
    <text evidence="15">The N-terminal DNA-binding domain is a ssDNA-dependent ATPase and has ATP-dependent 3'-5' helicase function. This domain interacts with RecC.</text>
</comment>
<comment type="miscellaneous">
    <text evidence="15">In the RecBCD complex, RecB has a slow 3'-5' helicase, an exonuclease activity and loads RecA onto ssDNA, RecD has a fast 5'-3' helicase activity, while RecC stimulates the ATPase and processivity of the RecB helicase and contributes to recognition of the Chi site.</text>
</comment>
<dbReference type="SUPFAM" id="SSF52540">
    <property type="entry name" value="P-loop containing nucleoside triphosphate hydrolases"/>
    <property type="match status" value="1"/>
</dbReference>
<evidence type="ECO:0000256" key="4">
    <source>
        <dbReference type="ARBA" id="ARBA00022763"/>
    </source>
</evidence>
<evidence type="ECO:0000259" key="17">
    <source>
        <dbReference type="PROSITE" id="PS51198"/>
    </source>
</evidence>
<keyword evidence="6 15" id="KW-0347">Helicase</keyword>
<dbReference type="GO" id="GO:0003677">
    <property type="term" value="F:DNA binding"/>
    <property type="evidence" value="ECO:0007669"/>
    <property type="project" value="UniProtKB-UniRule"/>
</dbReference>
<evidence type="ECO:0000313" key="19">
    <source>
        <dbReference type="EMBL" id="SFD13469.1"/>
    </source>
</evidence>
<feature type="binding site" evidence="16">
    <location>
        <begin position="21"/>
        <end position="28"/>
    </location>
    <ligand>
        <name>ATP</name>
        <dbReference type="ChEBI" id="CHEBI:30616"/>
    </ligand>
</feature>
<dbReference type="CDD" id="cd22352">
    <property type="entry name" value="RecB_C-like"/>
    <property type="match status" value="1"/>
</dbReference>
<dbReference type="EC" id="5.6.2.4" evidence="15"/>
<dbReference type="PROSITE" id="PS51217">
    <property type="entry name" value="UVRD_HELICASE_CTER"/>
    <property type="match status" value="1"/>
</dbReference>
<dbReference type="Gene3D" id="3.90.320.10">
    <property type="match status" value="1"/>
</dbReference>